<dbReference type="Gene3D" id="3.40.50.150">
    <property type="entry name" value="Vaccinia Virus protein VP39"/>
    <property type="match status" value="1"/>
</dbReference>
<proteinExistence type="predicted"/>
<keyword evidence="1" id="KW-0808">Transferase</keyword>
<dbReference type="InterPro" id="IPR029063">
    <property type="entry name" value="SAM-dependent_MTases_sf"/>
</dbReference>
<comment type="caution">
    <text evidence="1">The sequence shown here is derived from an EMBL/GenBank/DDBJ whole genome shotgun (WGS) entry which is preliminary data.</text>
</comment>
<sequence>MENINCKICNSEASLAFRGNVLSKYDVKYFKCTSCGYLFTENPYWLDEAYKNPINISDTGIMMRNIYFSKIVSVILYFCFDKSAKYLDYAGGYGIFTRLMRDIGFDFYWHDDFTKNLLARGFEKSESRYELLTAFEVFEHFANPIYEVKKMTELSDSILFSTVIIPEEIPSKDWWYYGFEHGQHISFYSEKTLKTIAEKFGMNFYPFKNLFLISKKKLNPFRLKLLFILSHFGLNLFVKFRMKSLTDDDNKKMLKLH</sequence>
<keyword evidence="1" id="KW-0489">Methyltransferase</keyword>
<reference evidence="1" key="1">
    <citation type="journal article" date="2020" name="mSystems">
        <title>Genome- and Community-Level Interaction Insights into Carbon Utilization and Element Cycling Functions of Hydrothermarchaeota in Hydrothermal Sediment.</title>
        <authorList>
            <person name="Zhou Z."/>
            <person name="Liu Y."/>
            <person name="Xu W."/>
            <person name="Pan J."/>
            <person name="Luo Z.H."/>
            <person name="Li M."/>
        </authorList>
    </citation>
    <scope>NUCLEOTIDE SEQUENCE [LARGE SCALE GENOMIC DNA]</scope>
    <source>
        <strain evidence="1">SpSt-500</strain>
    </source>
</reference>
<dbReference type="GO" id="GO:0008168">
    <property type="term" value="F:methyltransferase activity"/>
    <property type="evidence" value="ECO:0007669"/>
    <property type="project" value="UniProtKB-KW"/>
</dbReference>
<dbReference type="AlphaFoldDB" id="A0A832G8N7"/>
<dbReference type="EMBL" id="DSVI01000027">
    <property type="protein sequence ID" value="HGT49307.1"/>
    <property type="molecule type" value="Genomic_DNA"/>
</dbReference>
<organism evidence="1">
    <name type="scientific">Ignavibacterium album</name>
    <dbReference type="NCBI Taxonomy" id="591197"/>
    <lineage>
        <taxon>Bacteria</taxon>
        <taxon>Pseudomonadati</taxon>
        <taxon>Ignavibacteriota</taxon>
        <taxon>Ignavibacteria</taxon>
        <taxon>Ignavibacteriales</taxon>
        <taxon>Ignavibacteriaceae</taxon>
        <taxon>Ignavibacterium</taxon>
    </lineage>
</organism>
<dbReference type="Pfam" id="PF13489">
    <property type="entry name" value="Methyltransf_23"/>
    <property type="match status" value="1"/>
</dbReference>
<gene>
    <name evidence="1" type="ORF">ENS56_14810</name>
</gene>
<accession>A0A832G8N7</accession>
<dbReference type="GO" id="GO:0032259">
    <property type="term" value="P:methylation"/>
    <property type="evidence" value="ECO:0007669"/>
    <property type="project" value="UniProtKB-KW"/>
</dbReference>
<evidence type="ECO:0000313" key="1">
    <source>
        <dbReference type="EMBL" id="HGT49307.1"/>
    </source>
</evidence>
<dbReference type="SUPFAM" id="SSF53335">
    <property type="entry name" value="S-adenosyl-L-methionine-dependent methyltransferases"/>
    <property type="match status" value="1"/>
</dbReference>
<name>A0A832G8N7_9BACT</name>
<protein>
    <submittedName>
        <fullName evidence="1">Class I SAM-dependent methyltransferase</fullName>
    </submittedName>
</protein>